<dbReference type="Gene3D" id="3.10.290.10">
    <property type="entry name" value="RNA-binding S4 domain"/>
    <property type="match status" value="1"/>
</dbReference>
<proteinExistence type="predicted"/>
<dbReference type="AlphaFoldDB" id="A5ZTQ3"/>
<evidence type="ECO:0000313" key="3">
    <source>
        <dbReference type="Proteomes" id="UP000006002"/>
    </source>
</evidence>
<dbReference type="eggNOG" id="COG2501">
    <property type="taxonomic scope" value="Bacteria"/>
</dbReference>
<dbReference type="GeneID" id="79802358"/>
<dbReference type="PROSITE" id="PS50889">
    <property type="entry name" value="S4"/>
    <property type="match status" value="1"/>
</dbReference>
<dbReference type="SUPFAM" id="SSF55174">
    <property type="entry name" value="Alpha-L RNA-binding motif"/>
    <property type="match status" value="1"/>
</dbReference>
<dbReference type="GO" id="GO:0003723">
    <property type="term" value="F:RNA binding"/>
    <property type="evidence" value="ECO:0007669"/>
    <property type="project" value="UniProtKB-KW"/>
</dbReference>
<organism evidence="2 3">
    <name type="scientific">Blautia obeum ATCC 29174</name>
    <dbReference type="NCBI Taxonomy" id="411459"/>
    <lineage>
        <taxon>Bacteria</taxon>
        <taxon>Bacillati</taxon>
        <taxon>Bacillota</taxon>
        <taxon>Clostridia</taxon>
        <taxon>Lachnospirales</taxon>
        <taxon>Lachnospiraceae</taxon>
        <taxon>Blautia</taxon>
    </lineage>
</organism>
<reference evidence="2 3" key="1">
    <citation type="submission" date="2007-03" db="EMBL/GenBank/DDBJ databases">
        <authorList>
            <person name="Fulton L."/>
            <person name="Clifton S."/>
            <person name="Fulton B."/>
            <person name="Xu J."/>
            <person name="Minx P."/>
            <person name="Pepin K.H."/>
            <person name="Johnson M."/>
            <person name="Thiruvilangam P."/>
            <person name="Bhonagiri V."/>
            <person name="Nash W.E."/>
            <person name="Mardis E.R."/>
            <person name="Wilson R.K."/>
        </authorList>
    </citation>
    <scope>NUCLEOTIDE SEQUENCE [LARGE SCALE GENOMIC DNA]</scope>
    <source>
        <strain evidence="2 3">ATCC 29174</strain>
    </source>
</reference>
<gene>
    <name evidence="2" type="ORF">RUMOBE_02382</name>
</gene>
<dbReference type="InterPro" id="IPR036986">
    <property type="entry name" value="S4_RNA-bd_sf"/>
</dbReference>
<protein>
    <submittedName>
        <fullName evidence="2">Uncharacterized protein</fullName>
    </submittedName>
</protein>
<dbReference type="Pfam" id="PF13275">
    <property type="entry name" value="S4_2"/>
    <property type="match status" value="1"/>
</dbReference>
<reference evidence="2 3" key="2">
    <citation type="submission" date="2007-04" db="EMBL/GenBank/DDBJ databases">
        <title>Draft genome sequence of Ruminococcus obeum (ATCC 29174).</title>
        <authorList>
            <person name="Sudarsanam P."/>
            <person name="Ley R."/>
            <person name="Guruge J."/>
            <person name="Turnbaugh P.J."/>
            <person name="Mahowald M."/>
            <person name="Liep D."/>
            <person name="Gordon J."/>
        </authorList>
    </citation>
    <scope>NUCLEOTIDE SEQUENCE [LARGE SCALE GENOMIC DNA]</scope>
    <source>
        <strain evidence="2 3">ATCC 29174</strain>
    </source>
</reference>
<keyword evidence="1" id="KW-0694">RNA-binding</keyword>
<evidence type="ECO:0000256" key="1">
    <source>
        <dbReference type="PROSITE-ProRule" id="PRU00182"/>
    </source>
</evidence>
<sequence length="71" mass="8062">MNDLEIKIRDEFIKLGQALKLAGVVEDGVEAKYAIQDGLVQVNGEVDQRRGRKVYEGDVITFEDQEIKVIR</sequence>
<dbReference type="Proteomes" id="UP000006002">
    <property type="component" value="Unassembled WGS sequence"/>
</dbReference>
<dbReference type="RefSeq" id="WP_005423876.1">
    <property type="nucleotide sequence ID" value="NZ_CP102265.1"/>
</dbReference>
<evidence type="ECO:0000313" key="2">
    <source>
        <dbReference type="EMBL" id="EDM86974.1"/>
    </source>
</evidence>
<comment type="caution">
    <text evidence="2">The sequence shown here is derived from an EMBL/GenBank/DDBJ whole genome shotgun (WGS) entry which is preliminary data.</text>
</comment>
<accession>A5ZTQ3</accession>
<dbReference type="CDD" id="cd00165">
    <property type="entry name" value="S4"/>
    <property type="match status" value="1"/>
</dbReference>
<dbReference type="HOGENOM" id="CLU_127162_3_2_9"/>
<name>A5ZTQ3_9FIRM</name>
<dbReference type="EMBL" id="AAVO02000010">
    <property type="protein sequence ID" value="EDM86974.1"/>
    <property type="molecule type" value="Genomic_DNA"/>
</dbReference>